<organism evidence="1">
    <name type="scientific">Arundo donax</name>
    <name type="common">Giant reed</name>
    <name type="synonym">Donax arundinaceus</name>
    <dbReference type="NCBI Taxonomy" id="35708"/>
    <lineage>
        <taxon>Eukaryota</taxon>
        <taxon>Viridiplantae</taxon>
        <taxon>Streptophyta</taxon>
        <taxon>Embryophyta</taxon>
        <taxon>Tracheophyta</taxon>
        <taxon>Spermatophyta</taxon>
        <taxon>Magnoliopsida</taxon>
        <taxon>Liliopsida</taxon>
        <taxon>Poales</taxon>
        <taxon>Poaceae</taxon>
        <taxon>PACMAD clade</taxon>
        <taxon>Arundinoideae</taxon>
        <taxon>Arundineae</taxon>
        <taxon>Arundo</taxon>
    </lineage>
</organism>
<dbReference type="GO" id="GO:1902975">
    <property type="term" value="P:mitotic DNA replication initiation"/>
    <property type="evidence" value="ECO:0007669"/>
    <property type="project" value="TreeGrafter"/>
</dbReference>
<dbReference type="PANTHER" id="PTHR22768:SF0">
    <property type="entry name" value="DNA REPLICATION COMPLEX GINS PROTEIN PSF3"/>
    <property type="match status" value="1"/>
</dbReference>
<sequence length="60" mass="6823">MMTVPKFVLRLTKEETRVFESARESMAAFKKWRAGGVRMQKASILGRKRNTKLPDGPSTP</sequence>
<dbReference type="EMBL" id="GBRH01193538">
    <property type="protein sequence ID" value="JAE04358.1"/>
    <property type="molecule type" value="Transcribed_RNA"/>
</dbReference>
<reference evidence="1" key="2">
    <citation type="journal article" date="2015" name="Data Brief">
        <title>Shoot transcriptome of the giant reed, Arundo donax.</title>
        <authorList>
            <person name="Barrero R.A."/>
            <person name="Guerrero F.D."/>
            <person name="Moolhuijzen P."/>
            <person name="Goolsby J.A."/>
            <person name="Tidwell J."/>
            <person name="Bellgard S.E."/>
            <person name="Bellgard M.I."/>
        </authorList>
    </citation>
    <scope>NUCLEOTIDE SEQUENCE</scope>
    <source>
        <tissue evidence="1">Shoot tissue taken approximately 20 cm above the soil surface</tissue>
    </source>
</reference>
<dbReference type="PANTHER" id="PTHR22768">
    <property type="entry name" value="DNA REPLICATION COMPLEX GINS PROTEIN PSF3"/>
    <property type="match status" value="1"/>
</dbReference>
<reference evidence="1" key="1">
    <citation type="submission" date="2014-09" db="EMBL/GenBank/DDBJ databases">
        <authorList>
            <person name="Magalhaes I.L.F."/>
            <person name="Oliveira U."/>
            <person name="Santos F.R."/>
            <person name="Vidigal T.H.D.A."/>
            <person name="Brescovit A.D."/>
            <person name="Santos A.J."/>
        </authorList>
    </citation>
    <scope>NUCLEOTIDE SEQUENCE</scope>
    <source>
        <tissue evidence="1">Shoot tissue taken approximately 20 cm above the soil surface</tissue>
    </source>
</reference>
<name>A0A0A9F7V8_ARUDO</name>
<dbReference type="AlphaFoldDB" id="A0A0A9F7V8"/>
<dbReference type="GO" id="GO:0000811">
    <property type="term" value="C:GINS complex"/>
    <property type="evidence" value="ECO:0007669"/>
    <property type="project" value="TreeGrafter"/>
</dbReference>
<evidence type="ECO:0000313" key="1">
    <source>
        <dbReference type="EMBL" id="JAE04358.1"/>
    </source>
</evidence>
<protein>
    <submittedName>
        <fullName evidence="1">Uncharacterized protein</fullName>
    </submittedName>
</protein>
<dbReference type="InterPro" id="IPR010492">
    <property type="entry name" value="GINS_Psf3"/>
</dbReference>
<accession>A0A0A9F7V8</accession>
<proteinExistence type="predicted"/>